<evidence type="ECO:0000313" key="3">
    <source>
        <dbReference type="Proteomes" id="UP000683291"/>
    </source>
</evidence>
<dbReference type="KEGG" id="sual:KDD17_01555"/>
<protein>
    <recommendedName>
        <fullName evidence="4">Type II secretion system protein N</fullName>
    </recommendedName>
</protein>
<sequence>MPQTDPTGHAAGRRARGAARIGRWMGVGAVTLAILLLVLGGLALRVPVSLLTRNIVLPPAVVAVHGSARRGRATLTEGYTLRWGSGLALLPLPHLRTDLLLEGPDTRVDARAATGAGGITLERASGRAGPGLAAMVPGAWRCDMTAVVRDVSLAWRWRDAAAAGTISTPAGTCTRGDRRAEIPALQIALSSEGRDAVARLSQPGGAEMAHLRLRRDRVLDIHIAPSAAEVFPALPRGGPITLQLPF</sequence>
<keyword evidence="1" id="KW-0472">Membrane</keyword>
<accession>A0A975JE14</accession>
<keyword evidence="1" id="KW-1133">Transmembrane helix</keyword>
<evidence type="ECO:0000313" key="2">
    <source>
        <dbReference type="EMBL" id="QUJ76777.1"/>
    </source>
</evidence>
<reference evidence="2" key="1">
    <citation type="submission" date="2021-04" db="EMBL/GenBank/DDBJ databases">
        <title>Complete genome sequence for Sulfitobacter sp. strain JK7-1.</title>
        <authorList>
            <person name="Park S.-J."/>
        </authorList>
    </citation>
    <scope>NUCLEOTIDE SEQUENCE</scope>
    <source>
        <strain evidence="2">JK7-1</strain>
    </source>
</reference>
<dbReference type="EMBL" id="CP073581">
    <property type="protein sequence ID" value="QUJ76777.1"/>
    <property type="molecule type" value="Genomic_DNA"/>
</dbReference>
<dbReference type="RefSeq" id="WP_212704974.1">
    <property type="nucleotide sequence ID" value="NZ_CP073581.1"/>
</dbReference>
<name>A0A975JE14_9RHOB</name>
<proteinExistence type="predicted"/>
<evidence type="ECO:0000256" key="1">
    <source>
        <dbReference type="SAM" id="Phobius"/>
    </source>
</evidence>
<dbReference type="AlphaFoldDB" id="A0A975JE14"/>
<gene>
    <name evidence="2" type="ORF">KDD17_01555</name>
</gene>
<dbReference type="Proteomes" id="UP000683291">
    <property type="component" value="Chromosome 1"/>
</dbReference>
<evidence type="ECO:0008006" key="4">
    <source>
        <dbReference type="Google" id="ProtNLM"/>
    </source>
</evidence>
<feature type="transmembrane region" description="Helical" evidence="1">
    <location>
        <begin position="21"/>
        <end position="44"/>
    </location>
</feature>
<keyword evidence="3" id="KW-1185">Reference proteome</keyword>
<keyword evidence="1" id="KW-0812">Transmembrane</keyword>
<organism evidence="2 3">
    <name type="scientific">Sulfitobacter albidus</name>
    <dbReference type="NCBI Taxonomy" id="2829501"/>
    <lineage>
        <taxon>Bacteria</taxon>
        <taxon>Pseudomonadati</taxon>
        <taxon>Pseudomonadota</taxon>
        <taxon>Alphaproteobacteria</taxon>
        <taxon>Rhodobacterales</taxon>
        <taxon>Roseobacteraceae</taxon>
        <taxon>Sulfitobacter</taxon>
    </lineage>
</organism>